<feature type="binding site" evidence="15">
    <location>
        <position position="250"/>
    </location>
    <ligand>
        <name>substrate</name>
    </ligand>
</feature>
<feature type="binding site" evidence="15">
    <location>
        <position position="13"/>
    </location>
    <ligand>
        <name>substrate</name>
    </ligand>
</feature>
<organism evidence="19 20">
    <name type="scientific">Varroa destructor</name>
    <name type="common">Honeybee mite</name>
    <dbReference type="NCBI Taxonomy" id="109461"/>
    <lineage>
        <taxon>Eukaryota</taxon>
        <taxon>Metazoa</taxon>
        <taxon>Ecdysozoa</taxon>
        <taxon>Arthropoda</taxon>
        <taxon>Chelicerata</taxon>
        <taxon>Arachnida</taxon>
        <taxon>Acari</taxon>
        <taxon>Parasitiformes</taxon>
        <taxon>Mesostigmata</taxon>
        <taxon>Gamasina</taxon>
        <taxon>Dermanyssoidea</taxon>
        <taxon>Varroidae</taxon>
        <taxon>Varroa</taxon>
    </lineage>
</organism>
<dbReference type="GO" id="GO:0008295">
    <property type="term" value="P:spermidine biosynthetic process"/>
    <property type="evidence" value="ECO:0007669"/>
    <property type="project" value="UniProtKB-KW"/>
</dbReference>
<keyword evidence="9 13" id="KW-0456">Lyase</keyword>
<evidence type="ECO:0000313" key="20">
    <source>
        <dbReference type="Proteomes" id="UP000594260"/>
    </source>
</evidence>
<evidence type="ECO:0000256" key="2">
    <source>
        <dbReference type="ARBA" id="ARBA00008466"/>
    </source>
</evidence>
<keyword evidence="20" id="KW-1185">Reference proteome</keyword>
<evidence type="ECO:0000256" key="17">
    <source>
        <dbReference type="PIRSR" id="PIRSR001355-4"/>
    </source>
</evidence>
<evidence type="ECO:0000256" key="7">
    <source>
        <dbReference type="ARBA" id="ARBA00023115"/>
    </source>
</evidence>
<sequence>MNESSDDFQTDFFEGTEKLLEVWFGTRSSSECHKKYDLRIIPRTTWETMLKLVKCEIISQLSNDELDSYVLSESSMFISRDRFILKTCGTTTLLRCVNALLYIVTQYTGFDKVRDVFYSRKNYMRPELQDKPHSSFEEEAGLLDSIFKDGNAYCLGSINRDCWYLYTLQGHHINRADQTLELIMLELDPKIMSIFTQAESGSALEATRKSGIDTIYPGAKIDDFLFSPCGYSMNGLIKGDYYETIHITPEPQCSYVSFETNFPHEKYEQVISDVIRIFRPGKCVATLFASKESVASKAVRHFDDLVVVGYQQEELQMCRFKEYDLTFALFAKAPS</sequence>
<dbReference type="GeneID" id="111247882"/>
<accession>A0A7M7JPY3</accession>
<evidence type="ECO:0000256" key="16">
    <source>
        <dbReference type="PIRSR" id="PIRSR001355-3"/>
    </source>
</evidence>
<dbReference type="CTD" id="34396"/>
<feature type="active site" description="Schiff-base intermediate with substrate; via pyruvic acid" evidence="14">
    <location>
        <position position="74"/>
    </location>
</feature>
<feature type="binding site" evidence="15">
    <location>
        <position position="226"/>
    </location>
    <ligand>
        <name>substrate</name>
    </ligand>
</feature>
<dbReference type="PIRSF" id="PIRSF001355">
    <property type="entry name" value="S-AdenosylMet_decarboxylase"/>
    <property type="match status" value="1"/>
</dbReference>
<feature type="chain" id="PRO_5042324078" description="S-adenosylmethionine decarboxylase beta chain" evidence="18">
    <location>
        <begin position="1"/>
        <end position="73"/>
    </location>
</feature>
<dbReference type="PANTHER" id="PTHR11570">
    <property type="entry name" value="S-ADENOSYLMETHIONINE DECARBOXYLASE"/>
    <property type="match status" value="1"/>
</dbReference>
<keyword evidence="4 13" id="KW-0210">Decarboxylase</keyword>
<dbReference type="RefSeq" id="XP_022655132.1">
    <property type="nucleotide sequence ID" value="XM_022799397.1"/>
</dbReference>
<dbReference type="GO" id="GO:0006597">
    <property type="term" value="P:spermine biosynthetic process"/>
    <property type="evidence" value="ECO:0007669"/>
    <property type="project" value="InterPro"/>
</dbReference>
<comment type="catalytic activity">
    <reaction evidence="12 13">
        <text>S-adenosyl-L-methionine + H(+) = S-adenosyl 3-(methylsulfanyl)propylamine + CO2</text>
        <dbReference type="Rhea" id="RHEA:15981"/>
        <dbReference type="ChEBI" id="CHEBI:15378"/>
        <dbReference type="ChEBI" id="CHEBI:16526"/>
        <dbReference type="ChEBI" id="CHEBI:57443"/>
        <dbReference type="ChEBI" id="CHEBI:59789"/>
        <dbReference type="EC" id="4.1.1.50"/>
    </reaction>
</comment>
<keyword evidence="3 13" id="KW-0949">S-adenosyl-L-methionine</keyword>
<evidence type="ECO:0000256" key="18">
    <source>
        <dbReference type="PIRSR" id="PIRSR001355-5"/>
    </source>
</evidence>
<evidence type="ECO:0000256" key="9">
    <source>
        <dbReference type="ARBA" id="ARBA00023239"/>
    </source>
</evidence>
<feature type="active site" description="Proton acceptor; for processing activity" evidence="14">
    <location>
        <position position="246"/>
    </location>
</feature>
<dbReference type="InterPro" id="IPR048283">
    <property type="entry name" value="AdoMetDC-like"/>
</dbReference>
<evidence type="ECO:0000256" key="6">
    <source>
        <dbReference type="ARBA" id="ARBA00023066"/>
    </source>
</evidence>
<feature type="modified residue" description="Pyruvic acid (Ser); by autocatalysis" evidence="16">
    <location>
        <position position="74"/>
    </location>
</feature>
<evidence type="ECO:0000256" key="15">
    <source>
        <dbReference type="PIRSR" id="PIRSR001355-2"/>
    </source>
</evidence>
<dbReference type="Proteomes" id="UP000594260">
    <property type="component" value="Unplaced"/>
</dbReference>
<evidence type="ECO:0000256" key="4">
    <source>
        <dbReference type="ARBA" id="ARBA00022793"/>
    </source>
</evidence>
<keyword evidence="7 13" id="KW-0620">Polyamine biosynthesis</keyword>
<dbReference type="PROSITE" id="PS01336">
    <property type="entry name" value="ADOMETDC"/>
    <property type="match status" value="1"/>
</dbReference>
<protein>
    <recommendedName>
        <fullName evidence="13">S-adenosylmethionine decarboxylase proenzyme</fullName>
        <ecNumber evidence="13">4.1.1.50</ecNumber>
    </recommendedName>
</protein>
<evidence type="ECO:0000256" key="1">
    <source>
        <dbReference type="ARBA" id="ARBA00004911"/>
    </source>
</evidence>
<dbReference type="InterPro" id="IPR016067">
    <property type="entry name" value="S-AdoMet_deCO2ase_core"/>
</dbReference>
<dbReference type="OrthoDB" id="1068353at2759"/>
<feature type="active site" description="Proton donor; for catalytic activity" evidence="14">
    <location>
        <position position="88"/>
    </location>
</feature>
<evidence type="ECO:0000256" key="14">
    <source>
        <dbReference type="PIRSR" id="PIRSR001355-1"/>
    </source>
</evidence>
<dbReference type="InterPro" id="IPR018166">
    <property type="entry name" value="S-AdoMet_deCO2ase_CS"/>
</dbReference>
<comment type="cofactor">
    <cofactor evidence="13">
        <name>pyruvate</name>
        <dbReference type="ChEBI" id="CHEBI:15361"/>
    </cofactor>
    <text evidence="13">Binds 1 pyruvoyl group covalently per subunit.</text>
</comment>
<dbReference type="GO" id="GO:0004014">
    <property type="term" value="F:adenosylmethionine decarboxylase activity"/>
    <property type="evidence" value="ECO:0007669"/>
    <property type="project" value="UniProtKB-EC"/>
</dbReference>
<dbReference type="InterPro" id="IPR001985">
    <property type="entry name" value="S-AdoMet_decarboxylase_euk"/>
</dbReference>
<keyword evidence="5 17" id="KW-0068">Autocatalytic cleavage</keyword>
<dbReference type="EnsemblMetazoa" id="XM_022799397">
    <property type="protein sequence ID" value="XP_022655132"/>
    <property type="gene ID" value="LOC111247882"/>
</dbReference>
<feature type="active site" description="Proton acceptor; for processing activity" evidence="14">
    <location>
        <position position="232"/>
    </location>
</feature>
<reference evidence="19" key="1">
    <citation type="submission" date="2021-01" db="UniProtKB">
        <authorList>
            <consortium name="EnsemblMetazoa"/>
        </authorList>
    </citation>
    <scope>IDENTIFICATION</scope>
</reference>
<dbReference type="EC" id="4.1.1.50" evidence="13"/>
<dbReference type="KEGG" id="vde:111247882"/>
<comment type="pathway">
    <text evidence="1 13">Amine and polyamine biosynthesis; S-adenosylmethioninamine biosynthesis; S-adenosylmethioninamine from S-adenosyl-L-methionine: step 1/1.</text>
</comment>
<keyword evidence="6 13" id="KW-0745">Spermidine biosynthesis</keyword>
<dbReference type="SUPFAM" id="SSF56276">
    <property type="entry name" value="S-adenosylmethionine decarboxylase"/>
    <property type="match status" value="1"/>
</dbReference>
<dbReference type="GO" id="GO:0005829">
    <property type="term" value="C:cytosol"/>
    <property type="evidence" value="ECO:0007669"/>
    <property type="project" value="TreeGrafter"/>
</dbReference>
<evidence type="ECO:0000256" key="3">
    <source>
        <dbReference type="ARBA" id="ARBA00022691"/>
    </source>
</evidence>
<dbReference type="UniPathway" id="UPA00331">
    <property type="reaction ID" value="UER00451"/>
</dbReference>
<evidence type="ECO:0000256" key="11">
    <source>
        <dbReference type="ARBA" id="ARBA00023317"/>
    </source>
</evidence>
<keyword evidence="11 13" id="KW-0670">Pyruvate</keyword>
<dbReference type="Gene3D" id="3.60.90.10">
    <property type="entry name" value="S-adenosylmethionine decarboxylase"/>
    <property type="match status" value="1"/>
</dbReference>
<keyword evidence="10 13" id="KW-0704">Schiff base</keyword>
<keyword evidence="8 13" id="KW-0865">Zymogen</keyword>
<dbReference type="AlphaFoldDB" id="A0A7M7JPY3"/>
<dbReference type="PANTHER" id="PTHR11570:SF0">
    <property type="entry name" value="S-ADENOSYLMETHIONINE DECARBOXYLASE PROENZYME"/>
    <property type="match status" value="1"/>
</dbReference>
<dbReference type="FunCoup" id="A0A7M7JPY3">
    <property type="interactions" value="629"/>
</dbReference>
<evidence type="ECO:0000313" key="19">
    <source>
        <dbReference type="EnsemblMetazoa" id="XP_022655132"/>
    </source>
</evidence>
<dbReference type="Pfam" id="PF01536">
    <property type="entry name" value="SAM_decarbox"/>
    <property type="match status" value="1"/>
</dbReference>
<comment type="similarity">
    <text evidence="2 13">Belongs to the eukaryotic AdoMetDC family.</text>
</comment>
<proteinExistence type="inferred from homology"/>
<feature type="binding site" evidence="15">
    <location>
        <position position="73"/>
    </location>
    <ligand>
        <name>substrate</name>
    </ligand>
</feature>
<evidence type="ECO:0000256" key="13">
    <source>
        <dbReference type="PIRNR" id="PIRNR001355"/>
    </source>
</evidence>
<dbReference type="NCBIfam" id="TIGR00535">
    <property type="entry name" value="SAM_DCase"/>
    <property type="match status" value="1"/>
</dbReference>
<feature type="chain" id="PRO_5042324077" description="S-adenosylmethionine decarboxylase alpha chain" evidence="18">
    <location>
        <begin position="74"/>
        <end position="335"/>
    </location>
</feature>
<dbReference type="OMA" id="WFEESSN"/>
<feature type="site" description="Cleavage (non-hydrolytic); by autolysis" evidence="17">
    <location>
        <begin position="73"/>
        <end position="74"/>
    </location>
</feature>
<dbReference type="InParanoid" id="A0A7M7JPY3"/>
<evidence type="ECO:0000256" key="10">
    <source>
        <dbReference type="ARBA" id="ARBA00023270"/>
    </source>
</evidence>
<evidence type="ECO:0000256" key="8">
    <source>
        <dbReference type="ARBA" id="ARBA00023145"/>
    </source>
</evidence>
<name>A0A7M7JPY3_VARDE</name>
<evidence type="ECO:0000256" key="5">
    <source>
        <dbReference type="ARBA" id="ARBA00022813"/>
    </source>
</evidence>
<evidence type="ECO:0000256" key="12">
    <source>
        <dbReference type="ARBA" id="ARBA00048112"/>
    </source>
</evidence>